<protein>
    <submittedName>
        <fullName evidence="3">Tripartite tricarboxylate transporter substrate binding protein</fullName>
    </submittedName>
</protein>
<dbReference type="Gene3D" id="3.40.190.10">
    <property type="entry name" value="Periplasmic binding protein-like II"/>
    <property type="match status" value="1"/>
</dbReference>
<gene>
    <name evidence="3" type="ORF">G3I67_12685</name>
</gene>
<dbReference type="PANTHER" id="PTHR42928">
    <property type="entry name" value="TRICARBOXYLATE-BINDING PROTEIN"/>
    <property type="match status" value="1"/>
</dbReference>
<evidence type="ECO:0000256" key="2">
    <source>
        <dbReference type="SAM" id="SignalP"/>
    </source>
</evidence>
<reference evidence="3" key="1">
    <citation type="submission" date="2020-02" db="EMBL/GenBank/DDBJ databases">
        <authorList>
            <person name="Chen W.-M."/>
        </authorList>
    </citation>
    <scope>NUCLEOTIDE SEQUENCE</scope>
    <source>
        <strain evidence="3">NBD-18</strain>
    </source>
</reference>
<organism evidence="3">
    <name type="scientific">Sheuella amnicola</name>
    <dbReference type="NCBI Taxonomy" id="2707330"/>
    <lineage>
        <taxon>Bacteria</taxon>
        <taxon>Pseudomonadati</taxon>
        <taxon>Pseudomonadota</taxon>
        <taxon>Betaproteobacteria</taxon>
        <taxon>Burkholderiales</taxon>
        <taxon>Alcaligenaceae</taxon>
        <taxon>Sheuella</taxon>
    </lineage>
</organism>
<proteinExistence type="inferred from homology"/>
<feature type="chain" id="PRO_5025393771" evidence="2">
    <location>
        <begin position="27"/>
        <end position="327"/>
    </location>
</feature>
<dbReference type="InterPro" id="IPR005064">
    <property type="entry name" value="BUG"/>
</dbReference>
<accession>A0A6B2R9X7</accession>
<feature type="signal peptide" evidence="2">
    <location>
        <begin position="1"/>
        <end position="26"/>
    </location>
</feature>
<name>A0A6B2R9X7_9BURK</name>
<comment type="similarity">
    <text evidence="1">Belongs to the UPF0065 (bug) family.</text>
</comment>
<keyword evidence="2" id="KW-0732">Signal</keyword>
<dbReference type="PANTHER" id="PTHR42928:SF5">
    <property type="entry name" value="BLR1237 PROTEIN"/>
    <property type="match status" value="1"/>
</dbReference>
<dbReference type="AlphaFoldDB" id="A0A6B2R9X7"/>
<dbReference type="InterPro" id="IPR042100">
    <property type="entry name" value="Bug_dom1"/>
</dbReference>
<dbReference type="Pfam" id="PF03401">
    <property type="entry name" value="TctC"/>
    <property type="match status" value="1"/>
</dbReference>
<dbReference type="PIRSF" id="PIRSF017082">
    <property type="entry name" value="YflP"/>
    <property type="match status" value="1"/>
</dbReference>
<evidence type="ECO:0000256" key="1">
    <source>
        <dbReference type="ARBA" id="ARBA00006987"/>
    </source>
</evidence>
<dbReference type="SUPFAM" id="SSF53850">
    <property type="entry name" value="Periplasmic binding protein-like II"/>
    <property type="match status" value="1"/>
</dbReference>
<dbReference type="Gene3D" id="3.40.190.150">
    <property type="entry name" value="Bordetella uptake gene, domain 1"/>
    <property type="match status" value="1"/>
</dbReference>
<dbReference type="RefSeq" id="WP_163655900.1">
    <property type="nucleotide sequence ID" value="NZ_JAAGRN010000009.1"/>
</dbReference>
<dbReference type="EMBL" id="JAAGRN010000009">
    <property type="protein sequence ID" value="NDY84085.1"/>
    <property type="molecule type" value="Genomic_DNA"/>
</dbReference>
<dbReference type="CDD" id="cd13578">
    <property type="entry name" value="PBP2_Bug27"/>
    <property type="match status" value="1"/>
</dbReference>
<comment type="caution">
    <text evidence="3">The sequence shown here is derived from an EMBL/GenBank/DDBJ whole genome shotgun (WGS) entry which is preliminary data.</text>
</comment>
<evidence type="ECO:0000313" key="3">
    <source>
        <dbReference type="EMBL" id="NDY84085.1"/>
    </source>
</evidence>
<sequence length="327" mass="34551">MFTFRNLASSLIALAAISTSIHPAQAQDAYPSKSIRVVVPFPAGGATDILTRGITEKLAMRLNQPVIVENKPGGGANIGAAFVAKSPADGYTMLMGSVGSHSIAQTYHKNPGYDFRKDLAPVSAAGTLGNAIFVAPDFPANNVADLVKLAKAKPGELTCGSSGTGGLIHLTCEMFKSQAGINVLHVPYKGTSLLIPDLLSGRVSITLDTIPPYLQLLKNGKVKVLAVTTKDRSPLLPDVPTIAESGYPGFDSLAVYGFFVPAGTPKPIIDKLNKEINAVLLDPELKSKLFELGIEIKGSTPEALQAVVDEQIKKWGNVIRQANIKPE</sequence>